<feature type="transmembrane region" description="Helical" evidence="1">
    <location>
        <begin position="170"/>
        <end position="187"/>
    </location>
</feature>
<keyword evidence="1" id="KW-0472">Membrane</keyword>
<sequence>MTGKLRAALILFAAVLALGIGLEVGGTPAVDFWLSRLAAAGRTQSGVWLALSTIGAGEIRAAVGLLAAAFLWFRSRGRDAVLLLVVALVQSGTNSALKALFARVRPELYTHLDRTFDLSYPSGHAAQNAALYLLIALLIDRRLLWIAVPLAILIGCSRVVLGVHWPTDVLGGWMEGVGFALLGAHLSQRLARRSLS</sequence>
<dbReference type="OrthoDB" id="9801622at2"/>
<name>A0A0E9MK79_9SPHN</name>
<protein>
    <recommendedName>
        <fullName evidence="2">Phosphatidic acid phosphatase type 2/haloperoxidase domain-containing protein</fullName>
    </recommendedName>
</protein>
<feature type="transmembrane region" description="Helical" evidence="1">
    <location>
        <begin position="49"/>
        <end position="73"/>
    </location>
</feature>
<evidence type="ECO:0000259" key="2">
    <source>
        <dbReference type="SMART" id="SM00014"/>
    </source>
</evidence>
<feature type="transmembrane region" description="Helical" evidence="1">
    <location>
        <begin position="144"/>
        <end position="164"/>
    </location>
</feature>
<comment type="caution">
    <text evidence="3">The sequence shown here is derived from an EMBL/GenBank/DDBJ whole genome shotgun (WGS) entry which is preliminary data.</text>
</comment>
<keyword evidence="4" id="KW-1185">Reference proteome</keyword>
<dbReference type="AlphaFoldDB" id="A0A0E9MK79"/>
<dbReference type="Pfam" id="PF01569">
    <property type="entry name" value="PAP2"/>
    <property type="match status" value="1"/>
</dbReference>
<proteinExistence type="predicted"/>
<keyword evidence="1" id="KW-0812">Transmembrane</keyword>
<accession>A0A0E9MK79</accession>
<dbReference type="PANTHER" id="PTHR14969:SF13">
    <property type="entry name" value="AT30094P"/>
    <property type="match status" value="1"/>
</dbReference>
<dbReference type="RefSeq" id="WP_046346782.1">
    <property type="nucleotide sequence ID" value="NZ_BBWU01000001.1"/>
</dbReference>
<dbReference type="PANTHER" id="PTHR14969">
    <property type="entry name" value="SPHINGOSINE-1-PHOSPHATE PHOSPHOHYDROLASE"/>
    <property type="match status" value="1"/>
</dbReference>
<dbReference type="SUPFAM" id="SSF48317">
    <property type="entry name" value="Acid phosphatase/Vanadium-dependent haloperoxidase"/>
    <property type="match status" value="1"/>
</dbReference>
<evidence type="ECO:0000313" key="4">
    <source>
        <dbReference type="Proteomes" id="UP000033202"/>
    </source>
</evidence>
<evidence type="ECO:0000313" key="3">
    <source>
        <dbReference type="EMBL" id="GAO37934.1"/>
    </source>
</evidence>
<dbReference type="STRING" id="1219043.SCH01S_01_00970"/>
<feature type="domain" description="Phosphatidic acid phosphatase type 2/haloperoxidase" evidence="2">
    <location>
        <begin position="80"/>
        <end position="184"/>
    </location>
</feature>
<dbReference type="InterPro" id="IPR036938">
    <property type="entry name" value="PAP2/HPO_sf"/>
</dbReference>
<dbReference type="Proteomes" id="UP000033202">
    <property type="component" value="Unassembled WGS sequence"/>
</dbReference>
<evidence type="ECO:0000256" key="1">
    <source>
        <dbReference type="SAM" id="Phobius"/>
    </source>
</evidence>
<dbReference type="EMBL" id="BBWU01000001">
    <property type="protein sequence ID" value="GAO37934.1"/>
    <property type="molecule type" value="Genomic_DNA"/>
</dbReference>
<gene>
    <name evidence="3" type="ORF">SCH01S_01_00970</name>
</gene>
<reference evidence="3 4" key="1">
    <citation type="submission" date="2015-04" db="EMBL/GenBank/DDBJ databases">
        <title>Whole genome shotgun sequence of Sphingomonas changbaiensis NBRC 104936.</title>
        <authorList>
            <person name="Katano-Makiyama Y."/>
            <person name="Hosoyama A."/>
            <person name="Hashimoto M."/>
            <person name="Noguchi M."/>
            <person name="Tsuchikane K."/>
            <person name="Ohji S."/>
            <person name="Yamazoe A."/>
            <person name="Ichikawa N."/>
            <person name="Kimura A."/>
            <person name="Fujita N."/>
        </authorList>
    </citation>
    <scope>NUCLEOTIDE SEQUENCE [LARGE SCALE GENOMIC DNA]</scope>
    <source>
        <strain evidence="3 4">NBRC 104936</strain>
    </source>
</reference>
<dbReference type="SMART" id="SM00014">
    <property type="entry name" value="acidPPc"/>
    <property type="match status" value="1"/>
</dbReference>
<keyword evidence="1" id="KW-1133">Transmembrane helix</keyword>
<organism evidence="3 4">
    <name type="scientific">Sphingomonas changbaiensis NBRC 104936</name>
    <dbReference type="NCBI Taxonomy" id="1219043"/>
    <lineage>
        <taxon>Bacteria</taxon>
        <taxon>Pseudomonadati</taxon>
        <taxon>Pseudomonadota</taxon>
        <taxon>Alphaproteobacteria</taxon>
        <taxon>Sphingomonadales</taxon>
        <taxon>Sphingomonadaceae</taxon>
        <taxon>Sphingomonas</taxon>
    </lineage>
</organism>
<dbReference type="Gene3D" id="1.20.144.10">
    <property type="entry name" value="Phosphatidic acid phosphatase type 2/haloperoxidase"/>
    <property type="match status" value="1"/>
</dbReference>
<dbReference type="InterPro" id="IPR000326">
    <property type="entry name" value="PAP2/HPO"/>
</dbReference>